<proteinExistence type="predicted"/>
<feature type="transmembrane region" description="Helical" evidence="6">
    <location>
        <begin position="6"/>
        <end position="28"/>
    </location>
</feature>
<evidence type="ECO:0000256" key="2">
    <source>
        <dbReference type="ARBA" id="ARBA00022475"/>
    </source>
</evidence>
<keyword evidence="5 6" id="KW-0472">Membrane</keyword>
<reference evidence="8 9" key="1">
    <citation type="submission" date="2015-09" db="EMBL/GenBank/DDBJ databases">
        <authorList>
            <consortium name="Swine Surveillance"/>
        </authorList>
    </citation>
    <scope>NUCLEOTIDE SEQUENCE [LARGE SCALE GENOMIC DNA]</scope>
    <source>
        <strain evidence="8 9">CECT 7557</strain>
    </source>
</reference>
<keyword evidence="9" id="KW-1185">Reference proteome</keyword>
<dbReference type="OrthoDB" id="9803381at2"/>
<dbReference type="EMBL" id="CYSD01000002">
    <property type="protein sequence ID" value="CUH74922.1"/>
    <property type="molecule type" value="Genomic_DNA"/>
</dbReference>
<organism evidence="8 9">
    <name type="scientific">Tritonibacter multivorans</name>
    <dbReference type="NCBI Taxonomy" id="928856"/>
    <lineage>
        <taxon>Bacteria</taxon>
        <taxon>Pseudomonadati</taxon>
        <taxon>Pseudomonadota</taxon>
        <taxon>Alphaproteobacteria</taxon>
        <taxon>Rhodobacterales</taxon>
        <taxon>Paracoccaceae</taxon>
        <taxon>Tritonibacter</taxon>
    </lineage>
</organism>
<sequence length="319" mass="35298">MFDSLLPVYALVFAAALLVVDSVFRFVLNNRRAAKDVRNRLEALKQTKGTEDAFQELLLRRGVNFGNKRNLAKALEQFYARSGLNLSVPRRVLYFIGLTAGGYGLIYVFLVADPVIAGVGGLLSAIVVAFSIIWTARAMRIRKFTDQMPQAIDIIVRSLNAGHPLNAALSLVAREMPDPLGSEFGILTDQMTFGAGLEESMQVMIDRVGVPELRLLATTFSVQQGTGGNLSEILVNLAQTIRARMMLRAKIRAISAEGRFTMWVVLLFPFVLFIMIRALQPKYFDPVWESGHAGLWIAGCLLAMGIGAIVIRRIVNFDY</sequence>
<feature type="transmembrane region" description="Helical" evidence="6">
    <location>
        <begin position="116"/>
        <end position="136"/>
    </location>
</feature>
<dbReference type="AlphaFoldDB" id="A0A0P1GL42"/>
<dbReference type="PANTHER" id="PTHR35007:SF1">
    <property type="entry name" value="PILUS ASSEMBLY PROTEIN"/>
    <property type="match status" value="1"/>
</dbReference>
<evidence type="ECO:0000256" key="6">
    <source>
        <dbReference type="SAM" id="Phobius"/>
    </source>
</evidence>
<feature type="transmembrane region" description="Helical" evidence="6">
    <location>
        <begin position="260"/>
        <end position="279"/>
    </location>
</feature>
<gene>
    <name evidence="8" type="ORF">TRM7557_00146</name>
</gene>
<evidence type="ECO:0000259" key="7">
    <source>
        <dbReference type="Pfam" id="PF00482"/>
    </source>
</evidence>
<dbReference type="InterPro" id="IPR018076">
    <property type="entry name" value="T2SS_GspF_dom"/>
</dbReference>
<dbReference type="Proteomes" id="UP000052022">
    <property type="component" value="Unassembled WGS sequence"/>
</dbReference>
<dbReference type="RefSeq" id="WP_058288303.1">
    <property type="nucleotide sequence ID" value="NZ_CYSD01000002.1"/>
</dbReference>
<keyword evidence="3 6" id="KW-0812">Transmembrane</keyword>
<keyword evidence="4 6" id="KW-1133">Transmembrane helix</keyword>
<evidence type="ECO:0000256" key="4">
    <source>
        <dbReference type="ARBA" id="ARBA00022989"/>
    </source>
</evidence>
<evidence type="ECO:0000313" key="9">
    <source>
        <dbReference type="Proteomes" id="UP000052022"/>
    </source>
</evidence>
<keyword evidence="2" id="KW-1003">Cell membrane</keyword>
<dbReference type="PANTHER" id="PTHR35007">
    <property type="entry name" value="INTEGRAL MEMBRANE PROTEIN-RELATED"/>
    <property type="match status" value="1"/>
</dbReference>
<comment type="subcellular location">
    <subcellularLocation>
        <location evidence="1">Cell membrane</location>
        <topology evidence="1">Multi-pass membrane protein</topology>
    </subcellularLocation>
</comment>
<name>A0A0P1GL42_9RHOB</name>
<evidence type="ECO:0000256" key="5">
    <source>
        <dbReference type="ARBA" id="ARBA00023136"/>
    </source>
</evidence>
<dbReference type="Pfam" id="PF00482">
    <property type="entry name" value="T2SSF"/>
    <property type="match status" value="1"/>
</dbReference>
<dbReference type="InterPro" id="IPR042094">
    <property type="entry name" value="T2SS_GspF_sf"/>
</dbReference>
<evidence type="ECO:0000256" key="1">
    <source>
        <dbReference type="ARBA" id="ARBA00004651"/>
    </source>
</evidence>
<feature type="transmembrane region" description="Helical" evidence="6">
    <location>
        <begin position="92"/>
        <end position="110"/>
    </location>
</feature>
<feature type="domain" description="Type II secretion system protein GspF" evidence="7">
    <location>
        <begin position="152"/>
        <end position="276"/>
    </location>
</feature>
<dbReference type="STRING" id="928856.SAMN04488049_11356"/>
<protein>
    <submittedName>
        <fullName evidence="8">Flp pilus assembly protein TadB</fullName>
    </submittedName>
</protein>
<accession>A0A0P1GL42</accession>
<evidence type="ECO:0000256" key="3">
    <source>
        <dbReference type="ARBA" id="ARBA00022692"/>
    </source>
</evidence>
<dbReference type="Gene3D" id="1.20.81.30">
    <property type="entry name" value="Type II secretion system (T2SS), domain F"/>
    <property type="match status" value="1"/>
</dbReference>
<dbReference type="GO" id="GO:0005886">
    <property type="term" value="C:plasma membrane"/>
    <property type="evidence" value="ECO:0007669"/>
    <property type="project" value="UniProtKB-SubCell"/>
</dbReference>
<feature type="transmembrane region" description="Helical" evidence="6">
    <location>
        <begin position="291"/>
        <end position="311"/>
    </location>
</feature>
<evidence type="ECO:0000313" key="8">
    <source>
        <dbReference type="EMBL" id="CUH74922.1"/>
    </source>
</evidence>